<dbReference type="NCBIfam" id="TIGR01256">
    <property type="entry name" value="modA"/>
    <property type="match status" value="1"/>
</dbReference>
<feature type="signal peptide" evidence="4">
    <location>
        <begin position="1"/>
        <end position="17"/>
    </location>
</feature>
<comment type="caution">
    <text evidence="5">The sequence shown here is derived from an EMBL/GenBank/DDBJ whole genome shotgun (WGS) entry which is preliminary data.</text>
</comment>
<evidence type="ECO:0000313" key="5">
    <source>
        <dbReference type="EMBL" id="TLM76496.1"/>
    </source>
</evidence>
<dbReference type="InterPro" id="IPR005950">
    <property type="entry name" value="ModA"/>
</dbReference>
<dbReference type="InterPro" id="IPR044084">
    <property type="entry name" value="AvModA-like_subst-bd"/>
</dbReference>
<evidence type="ECO:0000256" key="2">
    <source>
        <dbReference type="ARBA" id="ARBA00022723"/>
    </source>
</evidence>
<sequence length="258" mass="28180">MKGLLALAVILAGSARADELTVAVASNFTAPMQELARQFEARSGHKLKLSFGSSGKFFAQISHGAPYHAFFSADQAKPAKLVELELADASSRFTYAEGKLALWSRKPELVDAEGEVLKRGEFRKLALANPKLAPYGAAAVEVLQHLQLEEQTRAHWVHGENISQTYQFVASGNADLGMVALSQILENRKVAEGSAWIVPAQLYNPIRQDAVVLKRGANAPALREFWTYIQSAEAKEIIRAYGYSTPPQDGNGRDNADR</sequence>
<evidence type="ECO:0000313" key="6">
    <source>
        <dbReference type="Proteomes" id="UP000306791"/>
    </source>
</evidence>
<keyword evidence="2" id="KW-0479">Metal-binding</keyword>
<organism evidence="5 6">
    <name type="scientific">Microbulbifer harenosus</name>
    <dbReference type="NCBI Taxonomy" id="2576840"/>
    <lineage>
        <taxon>Bacteria</taxon>
        <taxon>Pseudomonadati</taxon>
        <taxon>Pseudomonadota</taxon>
        <taxon>Gammaproteobacteria</taxon>
        <taxon>Cellvibrionales</taxon>
        <taxon>Microbulbiferaceae</taxon>
        <taxon>Microbulbifer</taxon>
    </lineage>
</organism>
<name>A0ABY2UFV8_9GAMM</name>
<dbReference type="PANTHER" id="PTHR30632">
    <property type="entry name" value="MOLYBDATE-BINDING PERIPLASMIC PROTEIN"/>
    <property type="match status" value="1"/>
</dbReference>
<proteinExistence type="inferred from homology"/>
<keyword evidence="6" id="KW-1185">Reference proteome</keyword>
<evidence type="ECO:0000256" key="1">
    <source>
        <dbReference type="ARBA" id="ARBA00009175"/>
    </source>
</evidence>
<protein>
    <submittedName>
        <fullName evidence="5">Molybdate ABC transporter substrate-binding protein</fullName>
    </submittedName>
</protein>
<reference evidence="5 6" key="1">
    <citation type="submission" date="2019-05" db="EMBL/GenBank/DDBJ databases">
        <title>Microbulbifer harenosus sp. nov., an alginate-degrading bacterium isolated from coastal sand.</title>
        <authorList>
            <person name="Huang H."/>
            <person name="Mo K."/>
            <person name="Bao S."/>
        </authorList>
    </citation>
    <scope>NUCLEOTIDE SEQUENCE [LARGE SCALE GENOMIC DNA]</scope>
    <source>
        <strain evidence="5 6">HB161719</strain>
    </source>
</reference>
<evidence type="ECO:0000256" key="4">
    <source>
        <dbReference type="SAM" id="SignalP"/>
    </source>
</evidence>
<dbReference type="Pfam" id="PF13531">
    <property type="entry name" value="SBP_bac_11"/>
    <property type="match status" value="1"/>
</dbReference>
<feature type="chain" id="PRO_5047193221" evidence="4">
    <location>
        <begin position="18"/>
        <end position="258"/>
    </location>
</feature>
<accession>A0ABY2UFV8</accession>
<dbReference type="Proteomes" id="UP000306791">
    <property type="component" value="Unassembled WGS sequence"/>
</dbReference>
<dbReference type="PIRSF" id="PIRSF004846">
    <property type="entry name" value="ModA"/>
    <property type="match status" value="1"/>
</dbReference>
<dbReference type="CDD" id="cd13539">
    <property type="entry name" value="PBP2_AvModA"/>
    <property type="match status" value="1"/>
</dbReference>
<dbReference type="PANTHER" id="PTHR30632:SF14">
    <property type="entry name" value="TUNGSTATE_MOLYBDATE_CHROMATE-BINDING PROTEIN MODA"/>
    <property type="match status" value="1"/>
</dbReference>
<comment type="similarity">
    <text evidence="1">Belongs to the bacterial solute-binding protein ModA family.</text>
</comment>
<keyword evidence="3 4" id="KW-0732">Signal</keyword>
<dbReference type="Gene3D" id="3.40.190.10">
    <property type="entry name" value="Periplasmic binding protein-like II"/>
    <property type="match status" value="2"/>
</dbReference>
<evidence type="ECO:0000256" key="3">
    <source>
        <dbReference type="ARBA" id="ARBA00022729"/>
    </source>
</evidence>
<dbReference type="SUPFAM" id="SSF53850">
    <property type="entry name" value="Periplasmic binding protein-like II"/>
    <property type="match status" value="1"/>
</dbReference>
<dbReference type="InterPro" id="IPR050682">
    <property type="entry name" value="ModA/WtpA"/>
</dbReference>
<gene>
    <name evidence="5" type="primary">modA</name>
    <name evidence="5" type="ORF">FDY93_13840</name>
</gene>
<dbReference type="EMBL" id="VANI01000014">
    <property type="protein sequence ID" value="TLM76496.1"/>
    <property type="molecule type" value="Genomic_DNA"/>
</dbReference>